<dbReference type="PANTHER" id="PTHR42943:SF2">
    <property type="entry name" value="GLUTATHIONE S-TRANSFERASE KAPPA 1"/>
    <property type="match status" value="1"/>
</dbReference>
<reference evidence="3 4" key="1">
    <citation type="submission" date="2023-10" db="EMBL/GenBank/DDBJ databases">
        <title>Two novel species belonging to the OM43/NOR5 clade.</title>
        <authorList>
            <person name="Park M."/>
        </authorList>
    </citation>
    <scope>NUCLEOTIDE SEQUENCE [LARGE SCALE GENOMIC DNA]</scope>
    <source>
        <strain evidence="3 4">IMCC43200</strain>
    </source>
</reference>
<dbReference type="EC" id="5.99.1.4" evidence="1"/>
<gene>
    <name evidence="3" type="ORF">R0135_04320</name>
</gene>
<keyword evidence="1 3" id="KW-0413">Isomerase</keyword>
<dbReference type="Pfam" id="PF01323">
    <property type="entry name" value="DSBA"/>
    <property type="match status" value="1"/>
</dbReference>
<evidence type="ECO:0000256" key="1">
    <source>
        <dbReference type="PIRNR" id="PIRNR006386"/>
    </source>
</evidence>
<dbReference type="Gene3D" id="3.40.30.10">
    <property type="entry name" value="Glutaredoxin"/>
    <property type="match status" value="1"/>
</dbReference>
<dbReference type="SUPFAM" id="SSF52833">
    <property type="entry name" value="Thioredoxin-like"/>
    <property type="match status" value="1"/>
</dbReference>
<evidence type="ECO:0000313" key="3">
    <source>
        <dbReference type="EMBL" id="WOJ94392.1"/>
    </source>
</evidence>
<dbReference type="InterPro" id="IPR036249">
    <property type="entry name" value="Thioredoxin-like_sf"/>
</dbReference>
<evidence type="ECO:0000259" key="2">
    <source>
        <dbReference type="Pfam" id="PF01323"/>
    </source>
</evidence>
<feature type="domain" description="DSBA-like thioredoxin" evidence="2">
    <location>
        <begin position="4"/>
        <end position="202"/>
    </location>
</feature>
<dbReference type="InterPro" id="IPR001853">
    <property type="entry name" value="DSBA-like_thioredoxin_dom"/>
</dbReference>
<dbReference type="PANTHER" id="PTHR42943">
    <property type="entry name" value="GLUTATHIONE S-TRANSFERASE KAPPA"/>
    <property type="match status" value="1"/>
</dbReference>
<comment type="similarity">
    <text evidence="1">Belongs to the GST superfamily. NadH family.</text>
</comment>
<keyword evidence="4" id="KW-1185">Reference proteome</keyword>
<sequence>MSATIDLYFSFRSPYSYLAAQLAEDALADFDVDVRFRPVLPLAIREPEFFAAGNHDRVRYILADYPRRAEMLGLPVGFPNPDPIVQDMATFTISDDQPYIFRLTYLGAEAEIQGAGLAFAREVSRLIWSGTPSWDQGDHLADAAKRAGLDLSAMDAAISSGDAHKDIVEKNQEDQLAAGHRGVPLFVYNGEPFFGQDRIDSLCWRLEKDGLKR</sequence>
<comment type="catalytic activity">
    <reaction evidence="1">
        <text>2-hydroxychromene-2-carboxylate = (3E)-4-(2-hydroxyphenyl)-2-oxobut-3-enoate</text>
        <dbReference type="Rhea" id="RHEA:27401"/>
        <dbReference type="ChEBI" id="CHEBI:59350"/>
        <dbReference type="ChEBI" id="CHEBI:59353"/>
        <dbReference type="EC" id="5.99.1.4"/>
    </reaction>
</comment>
<dbReference type="InterPro" id="IPR044087">
    <property type="entry name" value="NahD-like"/>
</dbReference>
<dbReference type="EMBL" id="CP136864">
    <property type="protein sequence ID" value="WOJ94392.1"/>
    <property type="molecule type" value="Genomic_DNA"/>
</dbReference>
<dbReference type="CDD" id="cd03022">
    <property type="entry name" value="DsbA_HCCA_Iso"/>
    <property type="match status" value="1"/>
</dbReference>
<organism evidence="3 4">
    <name type="scientific">Congregibacter variabilis</name>
    <dbReference type="NCBI Taxonomy" id="3081200"/>
    <lineage>
        <taxon>Bacteria</taxon>
        <taxon>Pseudomonadati</taxon>
        <taxon>Pseudomonadota</taxon>
        <taxon>Gammaproteobacteria</taxon>
        <taxon>Cellvibrionales</taxon>
        <taxon>Halieaceae</taxon>
        <taxon>Congregibacter</taxon>
    </lineage>
</organism>
<evidence type="ECO:0000313" key="4">
    <source>
        <dbReference type="Proteomes" id="UP001626537"/>
    </source>
</evidence>
<dbReference type="GO" id="GO:0016853">
    <property type="term" value="F:isomerase activity"/>
    <property type="evidence" value="ECO:0007669"/>
    <property type="project" value="UniProtKB-KW"/>
</dbReference>
<dbReference type="InterPro" id="IPR051924">
    <property type="entry name" value="GST_Kappa/NadH"/>
</dbReference>
<dbReference type="InterPro" id="IPR014440">
    <property type="entry name" value="HCCAis_GSTk"/>
</dbReference>
<dbReference type="Proteomes" id="UP001626537">
    <property type="component" value="Chromosome"/>
</dbReference>
<proteinExistence type="inferred from homology"/>
<accession>A0ABZ0I4H2</accession>
<dbReference type="PIRSF" id="PIRSF006386">
    <property type="entry name" value="HCCAis_GSTk"/>
    <property type="match status" value="1"/>
</dbReference>
<protein>
    <recommendedName>
        <fullName evidence="1">2-hydroxychromene-2-carboxylate isomerase</fullName>
        <ecNumber evidence="1">5.99.1.4</ecNumber>
    </recommendedName>
</protein>
<name>A0ABZ0I4H2_9GAMM</name>
<dbReference type="RefSeq" id="WP_407349028.1">
    <property type="nucleotide sequence ID" value="NZ_CP136864.1"/>
</dbReference>